<dbReference type="Pfam" id="PF01370">
    <property type="entry name" value="Epimerase"/>
    <property type="match status" value="1"/>
</dbReference>
<organism evidence="2 3">
    <name type="scientific">Solirubrobacter deserti</name>
    <dbReference type="NCBI Taxonomy" id="2282478"/>
    <lineage>
        <taxon>Bacteria</taxon>
        <taxon>Bacillati</taxon>
        <taxon>Actinomycetota</taxon>
        <taxon>Thermoleophilia</taxon>
        <taxon>Solirubrobacterales</taxon>
        <taxon>Solirubrobacteraceae</taxon>
        <taxon>Solirubrobacter</taxon>
    </lineage>
</organism>
<feature type="domain" description="NAD-dependent epimerase/dehydratase" evidence="1">
    <location>
        <begin position="3"/>
        <end position="178"/>
    </location>
</feature>
<dbReference type="InterPro" id="IPR036291">
    <property type="entry name" value="NAD(P)-bd_dom_sf"/>
</dbReference>
<dbReference type="EMBL" id="JAPCID010000034">
    <property type="protein sequence ID" value="MDA0140134.1"/>
    <property type="molecule type" value="Genomic_DNA"/>
</dbReference>
<dbReference type="Gene3D" id="3.40.50.720">
    <property type="entry name" value="NAD(P)-binding Rossmann-like Domain"/>
    <property type="match status" value="1"/>
</dbReference>
<evidence type="ECO:0000313" key="2">
    <source>
        <dbReference type="EMBL" id="MDA0140134.1"/>
    </source>
</evidence>
<sequence length="315" mass="33659">MQILVTGAHGKVGAATIHELIAAGHEVTGCDVVAPVYEGGDFGAHYVQADLTDAGDAFAVVRGADVVIHCAALPEPTRNVGSTVFRNNVMATFNVAEAAVRMGVDRVVNVSSETVTGMAFAERPFHAAAAPIDESVPARPQDPYALAKVFGEQLMDAMVARSDVTAVSIRPSWVQWEGNYERSLKPWVSDPFSAPPSESFWSYIDIYDLAHGLRLAAEARTAGHEALYVVSADNGTGRPLRELIAHHFGEAVAVGELARADAGGISYAKAERLIGYKPAHTWRDYLNEDGLLLDAPRERLARGETGVQRGRAALG</sequence>
<reference evidence="2" key="1">
    <citation type="submission" date="2022-10" db="EMBL/GenBank/DDBJ databases">
        <title>The WGS of Solirubrobacter sp. CPCC 204708.</title>
        <authorList>
            <person name="Jiang Z."/>
        </authorList>
    </citation>
    <scope>NUCLEOTIDE SEQUENCE</scope>
    <source>
        <strain evidence="2">CPCC 204708</strain>
    </source>
</reference>
<dbReference type="PANTHER" id="PTHR43245:SF55">
    <property type="entry name" value="NAD(P)-BINDING DOMAIN-CONTAINING PROTEIN"/>
    <property type="match status" value="1"/>
</dbReference>
<accession>A0ABT4RNJ9</accession>
<proteinExistence type="predicted"/>
<evidence type="ECO:0000259" key="1">
    <source>
        <dbReference type="Pfam" id="PF01370"/>
    </source>
</evidence>
<gene>
    <name evidence="2" type="ORF">OJ962_21710</name>
</gene>
<keyword evidence="3" id="KW-1185">Reference proteome</keyword>
<protein>
    <submittedName>
        <fullName evidence="2">NAD(P)-dependent oxidoreductase</fullName>
    </submittedName>
</protein>
<dbReference type="RefSeq" id="WP_202952505.1">
    <property type="nucleotide sequence ID" value="NZ_JAPCID010000034.1"/>
</dbReference>
<comment type="caution">
    <text evidence="2">The sequence shown here is derived from an EMBL/GenBank/DDBJ whole genome shotgun (WGS) entry which is preliminary data.</text>
</comment>
<name>A0ABT4RNJ9_9ACTN</name>
<dbReference type="Proteomes" id="UP001147700">
    <property type="component" value="Unassembled WGS sequence"/>
</dbReference>
<dbReference type="PANTHER" id="PTHR43245">
    <property type="entry name" value="BIFUNCTIONAL POLYMYXIN RESISTANCE PROTEIN ARNA"/>
    <property type="match status" value="1"/>
</dbReference>
<dbReference type="InterPro" id="IPR050177">
    <property type="entry name" value="Lipid_A_modif_metabolic_enz"/>
</dbReference>
<dbReference type="InterPro" id="IPR001509">
    <property type="entry name" value="Epimerase_deHydtase"/>
</dbReference>
<evidence type="ECO:0000313" key="3">
    <source>
        <dbReference type="Proteomes" id="UP001147700"/>
    </source>
</evidence>
<dbReference type="SUPFAM" id="SSF51735">
    <property type="entry name" value="NAD(P)-binding Rossmann-fold domains"/>
    <property type="match status" value="1"/>
</dbReference>